<evidence type="ECO:0000256" key="2">
    <source>
        <dbReference type="ARBA" id="ARBA00005695"/>
    </source>
</evidence>
<evidence type="ECO:0000256" key="4">
    <source>
        <dbReference type="ARBA" id="ARBA00022729"/>
    </source>
</evidence>
<dbReference type="Pfam" id="PF00496">
    <property type="entry name" value="SBP_bac_5"/>
    <property type="match status" value="1"/>
</dbReference>
<protein>
    <submittedName>
        <fullName evidence="7">ABC transporter substrate-binding protein</fullName>
    </submittedName>
</protein>
<comment type="subcellular location">
    <subcellularLocation>
        <location evidence="1">Cell envelope</location>
    </subcellularLocation>
</comment>
<keyword evidence="4 5" id="KW-0732">Signal</keyword>
<dbReference type="PANTHER" id="PTHR30290:SF10">
    <property type="entry name" value="PERIPLASMIC OLIGOPEPTIDE-BINDING PROTEIN-RELATED"/>
    <property type="match status" value="1"/>
</dbReference>
<dbReference type="SUPFAM" id="SSF53850">
    <property type="entry name" value="Periplasmic binding protein-like II"/>
    <property type="match status" value="1"/>
</dbReference>
<evidence type="ECO:0000256" key="5">
    <source>
        <dbReference type="SAM" id="SignalP"/>
    </source>
</evidence>
<evidence type="ECO:0000259" key="6">
    <source>
        <dbReference type="Pfam" id="PF00496"/>
    </source>
</evidence>
<dbReference type="EMBL" id="JBHTIM010000001">
    <property type="protein sequence ID" value="MFD0779841.1"/>
    <property type="molecule type" value="Genomic_DNA"/>
</dbReference>
<dbReference type="InterPro" id="IPR039424">
    <property type="entry name" value="SBP_5"/>
</dbReference>
<dbReference type="InterPro" id="IPR000914">
    <property type="entry name" value="SBP_5_dom"/>
</dbReference>
<feature type="signal peptide" evidence="5">
    <location>
        <begin position="1"/>
        <end position="18"/>
    </location>
</feature>
<keyword evidence="3" id="KW-0813">Transport</keyword>
<comment type="caution">
    <text evidence="7">The sequence shown here is derived from an EMBL/GenBank/DDBJ whole genome shotgun (WGS) entry which is preliminary data.</text>
</comment>
<organism evidence="7 8">
    <name type="scientific">Microbacterium koreense</name>
    <dbReference type="NCBI Taxonomy" id="323761"/>
    <lineage>
        <taxon>Bacteria</taxon>
        <taxon>Bacillati</taxon>
        <taxon>Actinomycetota</taxon>
        <taxon>Actinomycetes</taxon>
        <taxon>Micrococcales</taxon>
        <taxon>Microbacteriaceae</taxon>
        <taxon>Microbacterium</taxon>
    </lineage>
</organism>
<dbReference type="PIRSF" id="PIRSF002741">
    <property type="entry name" value="MppA"/>
    <property type="match status" value="1"/>
</dbReference>
<name>A0ABW2ZMP5_9MICO</name>
<dbReference type="PROSITE" id="PS51257">
    <property type="entry name" value="PROKAR_LIPOPROTEIN"/>
    <property type="match status" value="1"/>
</dbReference>
<dbReference type="PANTHER" id="PTHR30290">
    <property type="entry name" value="PERIPLASMIC BINDING COMPONENT OF ABC TRANSPORTER"/>
    <property type="match status" value="1"/>
</dbReference>
<evidence type="ECO:0000313" key="8">
    <source>
        <dbReference type="Proteomes" id="UP001597042"/>
    </source>
</evidence>
<gene>
    <name evidence="7" type="ORF">ACFQZV_00835</name>
</gene>
<dbReference type="Gene3D" id="3.40.190.10">
    <property type="entry name" value="Periplasmic binding protein-like II"/>
    <property type="match status" value="1"/>
</dbReference>
<dbReference type="InterPro" id="IPR030678">
    <property type="entry name" value="Peptide/Ni-bd"/>
</dbReference>
<dbReference type="RefSeq" id="WP_378751320.1">
    <property type="nucleotide sequence ID" value="NZ_JBHSSV010000005.1"/>
</dbReference>
<dbReference type="Proteomes" id="UP001597042">
    <property type="component" value="Unassembled WGS sequence"/>
</dbReference>
<evidence type="ECO:0000256" key="3">
    <source>
        <dbReference type="ARBA" id="ARBA00022448"/>
    </source>
</evidence>
<comment type="similarity">
    <text evidence="2">Belongs to the bacterial solute-binding protein 5 family.</text>
</comment>
<feature type="domain" description="Solute-binding protein family 5" evidence="6">
    <location>
        <begin position="82"/>
        <end position="422"/>
    </location>
</feature>
<proteinExistence type="inferred from homology"/>
<sequence>MLTAGRFAATAVSASAIAGMLIAGLSGCQSELDQPERGIYRLPISAPGGEIDPMTAADPFALAITGLVTEPLISLDAEGALRGRVAEAWFASDDGLTWTVVLREGVEFNDGTPLTSRDVVFTFDTLTADATLSPGGMAFSGILDSVHAASDLTVEFDLVRPFSDFPLLLTGANTGIVPEGYRAGTWLEDPVGAGQFVLTEYSPSRGATYEKNQRYWNADEIELDGVELKIYPDAQGQLLAFQADEIDRTALTSEAAAAVDLALYDIVSTGYNRFDGVFFDVTEPPFDDVEARQAVAWAIDRPALIERVYLGAADVANDMTFFPDYKPSPSNVEQRFQDLDRVTQLLDGRTLSFTITTSYQLLGEVLQQQLNAIPGFDVALDVLSSEEYYADGEASPWLHAPVTATSWGKRAPSQFITMMYGSGAEWNASRFASEELDVLIAEFDETTDDARRQQLADEIGRLQWEEVPVVIPAFSASRALQSKRVTGELIGPIDFYTGYDLAGIAIEE</sequence>
<evidence type="ECO:0000256" key="1">
    <source>
        <dbReference type="ARBA" id="ARBA00004196"/>
    </source>
</evidence>
<keyword evidence="8" id="KW-1185">Reference proteome</keyword>
<evidence type="ECO:0000313" key="7">
    <source>
        <dbReference type="EMBL" id="MFD0779841.1"/>
    </source>
</evidence>
<dbReference type="Gene3D" id="3.10.105.10">
    <property type="entry name" value="Dipeptide-binding Protein, Domain 3"/>
    <property type="match status" value="1"/>
</dbReference>
<reference evidence="8" key="1">
    <citation type="journal article" date="2019" name="Int. J. Syst. Evol. Microbiol.">
        <title>The Global Catalogue of Microorganisms (GCM) 10K type strain sequencing project: providing services to taxonomists for standard genome sequencing and annotation.</title>
        <authorList>
            <consortium name="The Broad Institute Genomics Platform"/>
            <consortium name="The Broad Institute Genome Sequencing Center for Infectious Disease"/>
            <person name="Wu L."/>
            <person name="Ma J."/>
        </authorList>
    </citation>
    <scope>NUCLEOTIDE SEQUENCE [LARGE SCALE GENOMIC DNA]</scope>
    <source>
        <strain evidence="8">CCUG 50754</strain>
    </source>
</reference>
<accession>A0ABW2ZMP5</accession>
<feature type="chain" id="PRO_5047069091" evidence="5">
    <location>
        <begin position="19"/>
        <end position="508"/>
    </location>
</feature>